<name>N6TST7_DENPD</name>
<evidence type="ECO:0000313" key="1">
    <source>
        <dbReference type="EMBL" id="ENN71406.1"/>
    </source>
</evidence>
<dbReference type="HOGENOM" id="CLU_3401380_0_0_1"/>
<feature type="non-terminal residue" evidence="1">
    <location>
        <position position="31"/>
    </location>
</feature>
<gene>
    <name evidence="1" type="ORF">YQE_11910</name>
</gene>
<dbReference type="AlphaFoldDB" id="N6TST7"/>
<protein>
    <submittedName>
        <fullName evidence="1">Uncharacterized protein</fullName>
    </submittedName>
</protein>
<accession>N6TST7</accession>
<reference evidence="1" key="1">
    <citation type="journal article" date="2013" name="Genome Biol.">
        <title>Draft genome of the mountain pine beetle, Dendroctonus ponderosae Hopkins, a major forest pest.</title>
        <authorList>
            <person name="Keeling C.I."/>
            <person name="Yuen M.M."/>
            <person name="Liao N.Y."/>
            <person name="Docking T.R."/>
            <person name="Chan S.K."/>
            <person name="Taylor G.A."/>
            <person name="Palmquist D.L."/>
            <person name="Jackman S.D."/>
            <person name="Nguyen A."/>
            <person name="Li M."/>
            <person name="Henderson H."/>
            <person name="Janes J.K."/>
            <person name="Zhao Y."/>
            <person name="Pandoh P."/>
            <person name="Moore R."/>
            <person name="Sperling F.A."/>
            <person name="Huber D.P."/>
            <person name="Birol I."/>
            <person name="Jones S.J."/>
            <person name="Bohlmann J."/>
        </authorList>
    </citation>
    <scope>NUCLEOTIDE SEQUENCE</scope>
</reference>
<proteinExistence type="predicted"/>
<dbReference type="EMBL" id="KB741270">
    <property type="protein sequence ID" value="ENN71406.1"/>
    <property type="molecule type" value="Genomic_DNA"/>
</dbReference>
<feature type="non-terminal residue" evidence="1">
    <location>
        <position position="1"/>
    </location>
</feature>
<organism evidence="1">
    <name type="scientific">Dendroctonus ponderosae</name>
    <name type="common">Mountain pine beetle</name>
    <dbReference type="NCBI Taxonomy" id="77166"/>
    <lineage>
        <taxon>Eukaryota</taxon>
        <taxon>Metazoa</taxon>
        <taxon>Ecdysozoa</taxon>
        <taxon>Arthropoda</taxon>
        <taxon>Hexapoda</taxon>
        <taxon>Insecta</taxon>
        <taxon>Pterygota</taxon>
        <taxon>Neoptera</taxon>
        <taxon>Endopterygota</taxon>
        <taxon>Coleoptera</taxon>
        <taxon>Polyphaga</taxon>
        <taxon>Cucujiformia</taxon>
        <taxon>Curculionidae</taxon>
        <taxon>Scolytinae</taxon>
        <taxon>Dendroctonus</taxon>
    </lineage>
</organism>
<sequence length="31" mass="3541">MSLKHQLNDAHTRLAQITLSRIEEATCDEDT</sequence>